<accession>A0AAV5SG13</accession>
<protein>
    <recommendedName>
        <fullName evidence="5">Membrane transporter</fullName>
    </recommendedName>
</protein>
<feature type="region of interest" description="Disordered" evidence="1">
    <location>
        <begin position="96"/>
        <end position="117"/>
    </location>
</feature>
<comment type="caution">
    <text evidence="3">The sequence shown here is derived from an EMBL/GenBank/DDBJ whole genome shotgun (WGS) entry which is preliminary data.</text>
</comment>
<evidence type="ECO:0000313" key="4">
    <source>
        <dbReference type="Proteomes" id="UP001432027"/>
    </source>
</evidence>
<evidence type="ECO:0000256" key="2">
    <source>
        <dbReference type="SAM" id="Phobius"/>
    </source>
</evidence>
<dbReference type="AlphaFoldDB" id="A0AAV5SG13"/>
<dbReference type="EMBL" id="BTSX01000001">
    <property type="protein sequence ID" value="GMS80354.1"/>
    <property type="molecule type" value="Genomic_DNA"/>
</dbReference>
<gene>
    <name evidence="3" type="ORF">PENTCL1PPCAC_2529</name>
</gene>
<feature type="transmembrane region" description="Helical" evidence="2">
    <location>
        <begin position="69"/>
        <end position="89"/>
    </location>
</feature>
<evidence type="ECO:0008006" key="5">
    <source>
        <dbReference type="Google" id="ProtNLM"/>
    </source>
</evidence>
<proteinExistence type="predicted"/>
<evidence type="ECO:0000313" key="3">
    <source>
        <dbReference type="EMBL" id="GMS80354.1"/>
    </source>
</evidence>
<organism evidence="3 4">
    <name type="scientific">Pristionchus entomophagus</name>
    <dbReference type="NCBI Taxonomy" id="358040"/>
    <lineage>
        <taxon>Eukaryota</taxon>
        <taxon>Metazoa</taxon>
        <taxon>Ecdysozoa</taxon>
        <taxon>Nematoda</taxon>
        <taxon>Chromadorea</taxon>
        <taxon>Rhabditida</taxon>
        <taxon>Rhabditina</taxon>
        <taxon>Diplogasteromorpha</taxon>
        <taxon>Diplogasteroidea</taxon>
        <taxon>Neodiplogasteridae</taxon>
        <taxon>Pristionchus</taxon>
    </lineage>
</organism>
<name>A0AAV5SG13_9BILA</name>
<reference evidence="3" key="1">
    <citation type="submission" date="2023-10" db="EMBL/GenBank/DDBJ databases">
        <title>Genome assembly of Pristionchus species.</title>
        <authorList>
            <person name="Yoshida K."/>
            <person name="Sommer R.J."/>
        </authorList>
    </citation>
    <scope>NUCLEOTIDE SEQUENCE</scope>
    <source>
        <strain evidence="3">RS0144</strain>
    </source>
</reference>
<keyword evidence="4" id="KW-1185">Reference proteome</keyword>
<keyword evidence="2" id="KW-0472">Membrane</keyword>
<feature type="compositionally biased region" description="Basic and acidic residues" evidence="1">
    <location>
        <begin position="96"/>
        <end position="109"/>
    </location>
</feature>
<keyword evidence="2" id="KW-0812">Transmembrane</keyword>
<sequence>MGAPVMSLTNQLLLTVCLREDRTSAISMVSLITSFTTLPAEQIIGKISDAIRGDSELFHDRFISLKALFANWTTFLAAGLVYFLMVFFYPLDESRARNEEDEEKSEKRHLLTSYENH</sequence>
<evidence type="ECO:0000256" key="1">
    <source>
        <dbReference type="SAM" id="MobiDB-lite"/>
    </source>
</evidence>
<keyword evidence="2" id="KW-1133">Transmembrane helix</keyword>
<dbReference type="Proteomes" id="UP001432027">
    <property type="component" value="Unassembled WGS sequence"/>
</dbReference>